<dbReference type="InterPro" id="IPR000571">
    <property type="entry name" value="Znf_CCCH"/>
</dbReference>
<dbReference type="AlphaFoldDB" id="I2FP88"/>
<dbReference type="PANTHER" id="PTHR46557:SF1">
    <property type="entry name" value="SERINE_THREONINE-PROTEIN PHOSPHATASE 1 REGULATORY SUBUNIT 10"/>
    <property type="match status" value="1"/>
</dbReference>
<gene>
    <name evidence="7" type="ORF">UHOR_08735</name>
</gene>
<dbReference type="GO" id="GO:0000785">
    <property type="term" value="C:chromatin"/>
    <property type="evidence" value="ECO:0007669"/>
    <property type="project" value="TreeGrafter"/>
</dbReference>
<feature type="region of interest" description="Disordered" evidence="5">
    <location>
        <begin position="873"/>
        <end position="898"/>
    </location>
</feature>
<feature type="zinc finger region" description="C3H1-type" evidence="4">
    <location>
        <begin position="1035"/>
        <end position="1060"/>
    </location>
</feature>
<feature type="region of interest" description="Disordered" evidence="5">
    <location>
        <begin position="651"/>
        <end position="684"/>
    </location>
</feature>
<keyword evidence="3 4" id="KW-0862">Zinc</keyword>
<keyword evidence="2 4" id="KW-0863">Zinc-finger</keyword>
<feature type="region of interest" description="Disordered" evidence="5">
    <location>
        <begin position="531"/>
        <end position="639"/>
    </location>
</feature>
<feature type="compositionally biased region" description="Polar residues" evidence="5">
    <location>
        <begin position="236"/>
        <end position="250"/>
    </location>
</feature>
<feature type="compositionally biased region" description="Low complexity" evidence="5">
    <location>
        <begin position="565"/>
        <end position="595"/>
    </location>
</feature>
<feature type="region of interest" description="Disordered" evidence="5">
    <location>
        <begin position="779"/>
        <end position="809"/>
    </location>
</feature>
<accession>I2FP88</accession>
<dbReference type="PROSITE" id="PS50103">
    <property type="entry name" value="ZF_C3H1"/>
    <property type="match status" value="1"/>
</dbReference>
<dbReference type="PANTHER" id="PTHR46557">
    <property type="entry name" value="SERINE/THREONINE-PROTEIN PHOSPHATASE 1 REGULATORY SUBUNIT 10-RELATED"/>
    <property type="match status" value="1"/>
</dbReference>
<comment type="caution">
    <text evidence="7">The sequence shown here is derived from an EMBL/GenBank/DDBJ whole genome shotgun (WGS) entry which is preliminary data.</text>
</comment>
<dbReference type="SUPFAM" id="SSF90229">
    <property type="entry name" value="CCCH zinc finger"/>
    <property type="match status" value="1"/>
</dbReference>
<keyword evidence="1 4" id="KW-0479">Metal-binding</keyword>
<dbReference type="EMBL" id="CAGI01000137">
    <property type="protein sequence ID" value="CCF48731.1"/>
    <property type="molecule type" value="Genomic_DNA"/>
</dbReference>
<dbReference type="GO" id="GO:0072357">
    <property type="term" value="C:PTW/PP1 phosphatase complex"/>
    <property type="evidence" value="ECO:0007669"/>
    <property type="project" value="TreeGrafter"/>
</dbReference>
<dbReference type="InterPro" id="IPR036855">
    <property type="entry name" value="Znf_CCCH_sf"/>
</dbReference>
<feature type="compositionally biased region" description="Gly residues" evidence="5">
    <location>
        <begin position="957"/>
        <end position="966"/>
    </location>
</feature>
<evidence type="ECO:0000313" key="8">
    <source>
        <dbReference type="Proteomes" id="UP000006174"/>
    </source>
</evidence>
<reference evidence="7 8" key="1">
    <citation type="journal article" date="2012" name="Plant Cell">
        <title>Genome comparison of barley and maize smut fungi reveals targeted loss of RNA silencing components and species-specific presence of transposable elements.</title>
        <authorList>
            <person name="Laurie J.D."/>
            <person name="Ali S."/>
            <person name="Linning R."/>
            <person name="Mannhaupt G."/>
            <person name="Wong P."/>
            <person name="Gueldener U."/>
            <person name="Muensterkoetter M."/>
            <person name="Moore R."/>
            <person name="Kahmann R."/>
            <person name="Bakkeren G."/>
            <person name="Schirawski J."/>
        </authorList>
    </citation>
    <scope>NUCLEOTIDE SEQUENCE [LARGE SCALE GENOMIC DNA]</scope>
    <source>
        <strain evidence="8">Uh4875-4</strain>
    </source>
</reference>
<feature type="compositionally biased region" description="Low complexity" evidence="5">
    <location>
        <begin position="37"/>
        <end position="49"/>
    </location>
</feature>
<name>I2FP88_USTHO</name>
<feature type="region of interest" description="Disordered" evidence="5">
    <location>
        <begin position="186"/>
        <end position="250"/>
    </location>
</feature>
<sequence length="1060" mass="111960">MDQPHGYGSWTMQPNSNPELPWHLGPSDPSQNIMQTSMPSLYASSASSSSDPAVSSIYPGFVGNHHHFFQQHQQQQHQQQQQHLLQHYQSSQYPQQQVQQYQAAATSLPSASTTHHDDSISVDAATIRGLQALFPDAAPNMLRDAALDSHPSMAVAPSYSQQPSQQDVYSAQSDHTLANALDFTRPSSAPQQAIPNPLYAYPQSASPLPPASNHVSNTPQTNNATPQAQANASASDPQPNKKATSTKLRQSELTFLPGIASSVSKEAPRSIPAPIAIPPTQAVSDLAFEPTTPPIPPAKALVTKPTAGGASIINDLTKASAVPPASVDSLLWTKAKQPLSRLSVERWPEASARQLVQMLCAVDSDGKFRKPISTGAEVRKTILETLNAIATLEKGRGFTEHGRKKFFGSWMSIPGGRHVLATWLKQTVPPKKVSEGTADMSRRYKETLILLLSILDFVDIKKAYLTDEAGLGKAITGVSLRAVDPTARKLAEKLKAKWTKVIDEEESTRRPVSTSASTFASTFASTSASTSASTAASSSSSTAAAKRKPRENSGTSETSTKRYKSAASTPSTASGARTTTTAKSTRASAASNAKSGLPFFASGTTIKKPAGATGASSSAGSSRAGSDSSSAGGAGRMKAHQSVMSLMDKISGGNASDRAAAGSKEGEGSSASAQEKKKVKKRVSWKDDSELVAVKLIEPADYGQDEEEDFAETAAQTAAVDGHDEGLALRQSVSTMEEQMDWYEPREVLVPMIVYEPVGSESVEGPFQTQRNAQLEEKVYQEGQEPESPDESQLKQPGSTSDTPAELKDVETVEIPTPWMDEEVEERANEVEQTGHIGSEGDVKIESGPLATGIDVGALLANIKPVLSAANGLSAGPGRAASWTSTSASSSASAAPPSFDANQIRSLLDATEGSGPTLNAVNAAMASQNMTSGNLSALLASLSSTVNGSQASAPSGVQGGSSGGGWDQSQHAYGAGANNRVQESYPGEYKRDYTQSSSQHYGQASRLYDYHNAQSGWESEGLTNYGGGSSNYAGSSHTRPCKFFAQGNCFRGDSCRFRHG</sequence>
<dbReference type="GO" id="GO:0008270">
    <property type="term" value="F:zinc ion binding"/>
    <property type="evidence" value="ECO:0007669"/>
    <property type="project" value="UniProtKB-KW"/>
</dbReference>
<organism evidence="7 8">
    <name type="scientific">Ustilago hordei</name>
    <name type="common">Barley covered smut fungus</name>
    <dbReference type="NCBI Taxonomy" id="120017"/>
    <lineage>
        <taxon>Eukaryota</taxon>
        <taxon>Fungi</taxon>
        <taxon>Dikarya</taxon>
        <taxon>Basidiomycota</taxon>
        <taxon>Ustilaginomycotina</taxon>
        <taxon>Ustilaginomycetes</taxon>
        <taxon>Ustilaginales</taxon>
        <taxon>Ustilaginaceae</taxon>
        <taxon>Ustilago</taxon>
    </lineage>
</organism>
<dbReference type="Gene3D" id="4.10.1000.10">
    <property type="entry name" value="Zinc finger, CCCH-type"/>
    <property type="match status" value="1"/>
</dbReference>
<evidence type="ECO:0000256" key="5">
    <source>
        <dbReference type="SAM" id="MobiDB-lite"/>
    </source>
</evidence>
<dbReference type="Pfam" id="PF18044">
    <property type="entry name" value="zf-CCCH_4"/>
    <property type="match status" value="1"/>
</dbReference>
<dbReference type="GO" id="GO:0008157">
    <property type="term" value="F:protein phosphatase 1 binding"/>
    <property type="evidence" value="ECO:0007669"/>
    <property type="project" value="TreeGrafter"/>
</dbReference>
<feature type="domain" description="C3H1-type" evidence="6">
    <location>
        <begin position="1035"/>
        <end position="1060"/>
    </location>
</feature>
<dbReference type="InterPro" id="IPR041367">
    <property type="entry name" value="Znf-CCCH_4"/>
</dbReference>
<keyword evidence="8" id="KW-1185">Reference proteome</keyword>
<feature type="compositionally biased region" description="Polar residues" evidence="5">
    <location>
        <begin position="794"/>
        <end position="803"/>
    </location>
</feature>
<feature type="region of interest" description="Disordered" evidence="5">
    <location>
        <begin position="949"/>
        <end position="972"/>
    </location>
</feature>
<dbReference type="STRING" id="1128400.I2FP88"/>
<protein>
    <recommendedName>
        <fullName evidence="6">C3H1-type domain-containing protein</fullName>
    </recommendedName>
</protein>
<dbReference type="HOGENOM" id="CLU_318348_0_0_1"/>
<feature type="compositionally biased region" description="Low complexity" evidence="5">
    <location>
        <begin position="610"/>
        <end position="631"/>
    </location>
</feature>
<dbReference type="Proteomes" id="UP000006174">
    <property type="component" value="Unassembled WGS sequence"/>
</dbReference>
<evidence type="ECO:0000256" key="3">
    <source>
        <dbReference type="ARBA" id="ARBA00022833"/>
    </source>
</evidence>
<evidence type="ECO:0000256" key="1">
    <source>
        <dbReference type="ARBA" id="ARBA00022723"/>
    </source>
</evidence>
<dbReference type="eggNOG" id="ENOG502S7AC">
    <property type="taxonomic scope" value="Eukaryota"/>
</dbReference>
<feature type="compositionally biased region" description="Low complexity" evidence="5">
    <location>
        <begin position="880"/>
        <end position="898"/>
    </location>
</feature>
<proteinExistence type="predicted"/>
<feature type="compositionally biased region" description="Low complexity" evidence="5">
    <location>
        <begin position="659"/>
        <end position="673"/>
    </location>
</feature>
<feature type="region of interest" description="Disordered" evidence="5">
    <location>
        <begin position="1"/>
        <end position="49"/>
    </location>
</feature>
<evidence type="ECO:0000313" key="7">
    <source>
        <dbReference type="EMBL" id="CCF48731.1"/>
    </source>
</evidence>
<feature type="compositionally biased region" description="Low complexity" evidence="5">
    <location>
        <begin position="531"/>
        <end position="544"/>
    </location>
</feature>
<dbReference type="OMA" id="EWHEPRE"/>
<evidence type="ECO:0000256" key="4">
    <source>
        <dbReference type="PROSITE-ProRule" id="PRU00723"/>
    </source>
</evidence>
<feature type="compositionally biased region" description="Low complexity" evidence="5">
    <location>
        <begin position="216"/>
        <end position="235"/>
    </location>
</feature>
<evidence type="ECO:0000259" key="6">
    <source>
        <dbReference type="PROSITE" id="PS50103"/>
    </source>
</evidence>
<evidence type="ECO:0000256" key="2">
    <source>
        <dbReference type="ARBA" id="ARBA00022771"/>
    </source>
</evidence>